<organism evidence="16 18">
    <name type="scientific">Cardamine amara subsp. amara</name>
    <dbReference type="NCBI Taxonomy" id="228776"/>
    <lineage>
        <taxon>Eukaryota</taxon>
        <taxon>Viridiplantae</taxon>
        <taxon>Streptophyta</taxon>
        <taxon>Embryophyta</taxon>
        <taxon>Tracheophyta</taxon>
        <taxon>Spermatophyta</taxon>
        <taxon>Magnoliopsida</taxon>
        <taxon>eudicotyledons</taxon>
        <taxon>Gunneridae</taxon>
        <taxon>Pentapetalae</taxon>
        <taxon>rosids</taxon>
        <taxon>malvids</taxon>
        <taxon>Brassicales</taxon>
        <taxon>Brassicaceae</taxon>
        <taxon>Cardamineae</taxon>
        <taxon>Cardamine</taxon>
    </lineage>
</organism>
<dbReference type="InterPro" id="IPR011009">
    <property type="entry name" value="Kinase-like_dom_sf"/>
</dbReference>
<dbReference type="EC" id="2.7.11.1" evidence="3"/>
<keyword evidence="7 16" id="KW-0418">Kinase</keyword>
<comment type="similarity">
    <text evidence="12">Belongs to the protein kinase superfamily.</text>
</comment>
<evidence type="ECO:0000256" key="7">
    <source>
        <dbReference type="ARBA" id="ARBA00022777"/>
    </source>
</evidence>
<evidence type="ECO:0000313" key="16">
    <source>
        <dbReference type="EMBL" id="KAL1203269.1"/>
    </source>
</evidence>
<evidence type="ECO:0000259" key="14">
    <source>
        <dbReference type="PROSITE" id="PS50011"/>
    </source>
</evidence>
<evidence type="ECO:0000256" key="11">
    <source>
        <dbReference type="PROSITE-ProRule" id="PRU10141"/>
    </source>
</evidence>
<evidence type="ECO:0000256" key="6">
    <source>
        <dbReference type="ARBA" id="ARBA00022741"/>
    </source>
</evidence>
<comment type="catalytic activity">
    <reaction evidence="10">
        <text>L-seryl-[protein] + ATP = O-phospho-L-seryl-[protein] + ADP + H(+)</text>
        <dbReference type="Rhea" id="RHEA:17989"/>
        <dbReference type="Rhea" id="RHEA-COMP:9863"/>
        <dbReference type="Rhea" id="RHEA-COMP:11604"/>
        <dbReference type="ChEBI" id="CHEBI:15378"/>
        <dbReference type="ChEBI" id="CHEBI:29999"/>
        <dbReference type="ChEBI" id="CHEBI:30616"/>
        <dbReference type="ChEBI" id="CHEBI:83421"/>
        <dbReference type="ChEBI" id="CHEBI:456216"/>
        <dbReference type="EC" id="2.7.11.1"/>
    </reaction>
</comment>
<dbReference type="GO" id="GO:0005524">
    <property type="term" value="F:ATP binding"/>
    <property type="evidence" value="ECO:0007669"/>
    <property type="project" value="UniProtKB-UniRule"/>
</dbReference>
<evidence type="ECO:0000256" key="10">
    <source>
        <dbReference type="ARBA" id="ARBA00048679"/>
    </source>
</evidence>
<keyword evidence="5" id="KW-0808">Transferase</keyword>
<dbReference type="InterPro" id="IPR008271">
    <property type="entry name" value="Ser/Thr_kinase_AS"/>
</dbReference>
<comment type="catalytic activity">
    <reaction evidence="9">
        <text>L-threonyl-[protein] + ATP = O-phospho-L-threonyl-[protein] + ADP + H(+)</text>
        <dbReference type="Rhea" id="RHEA:46608"/>
        <dbReference type="Rhea" id="RHEA-COMP:11060"/>
        <dbReference type="Rhea" id="RHEA-COMP:11605"/>
        <dbReference type="ChEBI" id="CHEBI:15378"/>
        <dbReference type="ChEBI" id="CHEBI:30013"/>
        <dbReference type="ChEBI" id="CHEBI:30616"/>
        <dbReference type="ChEBI" id="CHEBI:61977"/>
        <dbReference type="ChEBI" id="CHEBI:456216"/>
        <dbReference type="EC" id="2.7.11.1"/>
    </reaction>
</comment>
<dbReference type="InterPro" id="IPR001245">
    <property type="entry name" value="Ser-Thr/Tyr_kinase_cat_dom"/>
</dbReference>
<evidence type="ECO:0000256" key="8">
    <source>
        <dbReference type="ARBA" id="ARBA00022840"/>
    </source>
</evidence>
<dbReference type="FunFam" id="3.30.200.20:FF:000451">
    <property type="entry name" value="L-type lectin-domain containing receptor kinase I.9"/>
    <property type="match status" value="1"/>
</dbReference>
<dbReference type="FunFam" id="1.10.510.10:FF:000108">
    <property type="entry name" value="L-type lectin-domain containing receptor kinase S.4"/>
    <property type="match status" value="1"/>
</dbReference>
<evidence type="ECO:0000256" key="9">
    <source>
        <dbReference type="ARBA" id="ARBA00047899"/>
    </source>
</evidence>
<dbReference type="EMBL" id="JBANAX010000458">
    <property type="protein sequence ID" value="KAL1208090.1"/>
    <property type="molecule type" value="Genomic_DNA"/>
</dbReference>
<dbReference type="GO" id="GO:0004674">
    <property type="term" value="F:protein serine/threonine kinase activity"/>
    <property type="evidence" value="ECO:0007669"/>
    <property type="project" value="UniProtKB-KW"/>
</dbReference>
<keyword evidence="8 11" id="KW-0067">ATP-binding</keyword>
<dbReference type="PANTHER" id="PTHR27007">
    <property type="match status" value="1"/>
</dbReference>
<evidence type="ECO:0000256" key="3">
    <source>
        <dbReference type="ARBA" id="ARBA00012513"/>
    </source>
</evidence>
<dbReference type="InterPro" id="IPR050528">
    <property type="entry name" value="L-type_Lectin-RKs"/>
</dbReference>
<feature type="signal peptide" evidence="13">
    <location>
        <begin position="1"/>
        <end position="17"/>
    </location>
</feature>
<sequence length="339" mass="38268">MILLVILLLMILGGVYLYRRNKYAEVRESWERVYGPHRFSYKSLYKATNGFSEDNRVGRGGFGEVYKGTLPVGRHIAVKKLSHGAEQGMQQFVAITMGNLQHCNLVPLLGYCRRRGELLLVSEYMPNGSLDQYLFHDQNPSPSWLRRISVLKDIASAINYLHTGSNPAVLHRDIKASNVMLDSEFNGRLGDFAMAGFHDPQANLSAIAAVGTIGYMAPELIRTGTSKETDVYAFGAFLLEVTCGRRPVEPQLPVEKQYLVKWVCDSWKVDSLLETRDPNLGREFLHEEVEMVLKLGLVCTNALPESRPDMGQVMQYLKPEGTLTGFLTIFSRYWGFCQF</sequence>
<dbReference type="SMART" id="SM00220">
    <property type="entry name" value="S_TKc"/>
    <property type="match status" value="1"/>
</dbReference>
<dbReference type="AlphaFoldDB" id="A0ABD1A982"/>
<proteinExistence type="inferred from homology"/>
<evidence type="ECO:0000256" key="4">
    <source>
        <dbReference type="ARBA" id="ARBA00022527"/>
    </source>
</evidence>
<dbReference type="GO" id="GO:0051707">
    <property type="term" value="P:response to other organism"/>
    <property type="evidence" value="ECO:0007669"/>
    <property type="project" value="UniProtKB-ARBA"/>
</dbReference>
<comment type="caution">
    <text evidence="16">The sequence shown here is derived from an EMBL/GenBank/DDBJ whole genome shotgun (WGS) entry which is preliminary data.</text>
</comment>
<comment type="similarity">
    <text evidence="1">In the N-terminal section; belongs to the leguminous lectin family.</text>
</comment>
<evidence type="ECO:0000256" key="1">
    <source>
        <dbReference type="ARBA" id="ARBA00008536"/>
    </source>
</evidence>
<dbReference type="PROSITE" id="PS00107">
    <property type="entry name" value="PROTEIN_KINASE_ATP"/>
    <property type="match status" value="1"/>
</dbReference>
<reference evidence="16 18" key="1">
    <citation type="submission" date="2024-04" db="EMBL/GenBank/DDBJ databases">
        <title>Genome assembly C_amara_ONT_v2.</title>
        <authorList>
            <person name="Yant L."/>
            <person name="Moore C."/>
            <person name="Slenker M."/>
        </authorList>
    </citation>
    <scope>NUCLEOTIDE SEQUENCE [LARGE SCALE GENOMIC DNA]</scope>
    <source>
        <tissue evidence="16">Leaf</tissue>
    </source>
</reference>
<accession>A0ABD1A982</accession>
<comment type="similarity">
    <text evidence="2">In the C-terminal section; belongs to the protein kinase superfamily. Ser/Thr protein kinase family.</text>
</comment>
<evidence type="ECO:0000313" key="17">
    <source>
        <dbReference type="EMBL" id="KAL1208090.1"/>
    </source>
</evidence>
<evidence type="ECO:0000256" key="13">
    <source>
        <dbReference type="SAM" id="SignalP"/>
    </source>
</evidence>
<protein>
    <recommendedName>
        <fullName evidence="3">non-specific serine/threonine protein kinase</fullName>
        <ecNumber evidence="3">2.7.11.1</ecNumber>
    </recommendedName>
</protein>
<dbReference type="EMBL" id="JBANAX010000564">
    <property type="protein sequence ID" value="KAL1203269.1"/>
    <property type="molecule type" value="Genomic_DNA"/>
</dbReference>
<dbReference type="InterPro" id="IPR017441">
    <property type="entry name" value="Protein_kinase_ATP_BS"/>
</dbReference>
<feature type="binding site" evidence="11">
    <location>
        <position position="80"/>
    </location>
    <ligand>
        <name>ATP</name>
        <dbReference type="ChEBI" id="CHEBI:30616"/>
    </ligand>
</feature>
<evidence type="ECO:0000256" key="5">
    <source>
        <dbReference type="ARBA" id="ARBA00022679"/>
    </source>
</evidence>
<evidence type="ECO:0000256" key="12">
    <source>
        <dbReference type="RuleBase" id="RU000304"/>
    </source>
</evidence>
<dbReference type="Pfam" id="PF07714">
    <property type="entry name" value="PK_Tyr_Ser-Thr"/>
    <property type="match status" value="1"/>
</dbReference>
<feature type="domain" description="Protein kinase" evidence="14">
    <location>
        <begin position="51"/>
        <end position="327"/>
    </location>
</feature>
<keyword evidence="6 11" id="KW-0547">Nucleotide-binding</keyword>
<evidence type="ECO:0000313" key="18">
    <source>
        <dbReference type="Proteomes" id="UP001558713"/>
    </source>
</evidence>
<dbReference type="Proteomes" id="UP001558713">
    <property type="component" value="Unassembled WGS sequence"/>
</dbReference>
<dbReference type="PROSITE" id="PS50011">
    <property type="entry name" value="PROTEIN_KINASE_DOM"/>
    <property type="match status" value="1"/>
</dbReference>
<dbReference type="PROSITE" id="PS00108">
    <property type="entry name" value="PROTEIN_KINASE_ST"/>
    <property type="match status" value="1"/>
</dbReference>
<gene>
    <name evidence="16" type="ORF">V5N11_005510</name>
    <name evidence="17" type="ORF">V5N11_010067</name>
    <name evidence="15" type="ORF">V5N11_022730</name>
</gene>
<dbReference type="InterPro" id="IPR000719">
    <property type="entry name" value="Prot_kinase_dom"/>
</dbReference>
<keyword evidence="13" id="KW-0732">Signal</keyword>
<dbReference type="SUPFAM" id="SSF56112">
    <property type="entry name" value="Protein kinase-like (PK-like)"/>
    <property type="match status" value="1"/>
</dbReference>
<name>A0ABD1A982_CARAN</name>
<dbReference type="Gene3D" id="3.30.200.20">
    <property type="entry name" value="Phosphorylase Kinase, domain 1"/>
    <property type="match status" value="1"/>
</dbReference>
<dbReference type="Gene3D" id="1.10.510.10">
    <property type="entry name" value="Transferase(Phosphotransferase) domain 1"/>
    <property type="match status" value="1"/>
</dbReference>
<dbReference type="EMBL" id="JBANAX010000691">
    <property type="protein sequence ID" value="KAL1197269.1"/>
    <property type="molecule type" value="Genomic_DNA"/>
</dbReference>
<feature type="chain" id="PRO_5044723165" description="non-specific serine/threonine protein kinase" evidence="13">
    <location>
        <begin position="18"/>
        <end position="339"/>
    </location>
</feature>
<evidence type="ECO:0000256" key="2">
    <source>
        <dbReference type="ARBA" id="ARBA00010217"/>
    </source>
</evidence>
<keyword evidence="16" id="KW-0675">Receptor</keyword>
<evidence type="ECO:0000313" key="15">
    <source>
        <dbReference type="EMBL" id="KAL1197269.1"/>
    </source>
</evidence>
<keyword evidence="18" id="KW-1185">Reference proteome</keyword>
<keyword evidence="4 12" id="KW-0723">Serine/threonine-protein kinase</keyword>